<sequence length="263" mass="29830">MSTSYNYDTSTQLGLRLRLWRGLRSIVTRRRVFVSEPNRQLSHGRKENAIQQSEMQPGAGTTTSTKTTTTTTIQMPSTTLFTDDGKVNPSEWFPVYQGCIEYFVNVAQHRPLAQSIAAHINILLPYQRAESPSNSQNQSGSTDQQQSESQLFSLIPYIRRLVVTATDTPVVMQELFGDGWLRGVGAILSQERINYLFSAKSGGWLKTKAQYDILPYETVPFLRPLRDPQEEELRAAEARWSEWLAMEDWMVGPRSPFEDSSGD</sequence>
<reference evidence="3" key="1">
    <citation type="journal article" date="2015" name="Genome Announc.">
        <title>Genome sequence of the AIDS-associated pathogen Penicillium marneffei (ATCC18224) and its near taxonomic relative Talaromyces stipitatus (ATCC10500).</title>
        <authorList>
            <person name="Nierman W.C."/>
            <person name="Fedorova-Abrams N.D."/>
            <person name="Andrianopoulos A."/>
        </authorList>
    </citation>
    <scope>NUCLEOTIDE SEQUENCE [LARGE SCALE GENOMIC DNA]</scope>
    <source>
        <strain evidence="3">ATCC 10500 / CBS 375.48 / QM 6759 / NRRL 1006</strain>
    </source>
</reference>
<evidence type="ECO:0000256" key="1">
    <source>
        <dbReference type="SAM" id="MobiDB-lite"/>
    </source>
</evidence>
<evidence type="ECO:0000313" key="3">
    <source>
        <dbReference type="Proteomes" id="UP000001745"/>
    </source>
</evidence>
<dbReference type="PANTHER" id="PTHR42087:SF2">
    <property type="match status" value="1"/>
</dbReference>
<dbReference type="eggNOG" id="ENOG502S2F8">
    <property type="taxonomic scope" value="Eukaryota"/>
</dbReference>
<protein>
    <recommendedName>
        <fullName evidence="4">Ilp is an apoptosis inhibitor</fullName>
    </recommendedName>
</protein>
<feature type="region of interest" description="Disordered" evidence="1">
    <location>
        <begin position="39"/>
        <end position="70"/>
    </location>
</feature>
<dbReference type="PANTHER" id="PTHR42087">
    <property type="entry name" value="ILP IS AN APOPTOSIS INHIBITOR"/>
    <property type="match status" value="1"/>
</dbReference>
<evidence type="ECO:0000313" key="2">
    <source>
        <dbReference type="EMBL" id="EED12233.1"/>
    </source>
</evidence>
<accession>B8MSA0</accession>
<gene>
    <name evidence="2" type="ORF">TSTA_002960</name>
</gene>
<dbReference type="OMA" id="FPHYKNC"/>
<dbReference type="GeneID" id="8097993"/>
<dbReference type="HOGENOM" id="CLU_079969_2_0_1"/>
<proteinExistence type="predicted"/>
<feature type="compositionally biased region" description="Low complexity" evidence="1">
    <location>
        <begin position="61"/>
        <end position="70"/>
    </location>
</feature>
<dbReference type="InterPro" id="IPR053267">
    <property type="entry name" value="Verrucosidin_biosynth-assoc"/>
</dbReference>
<evidence type="ECO:0008006" key="4">
    <source>
        <dbReference type="Google" id="ProtNLM"/>
    </source>
</evidence>
<keyword evidence="3" id="KW-1185">Reference proteome</keyword>
<dbReference type="VEuPathDB" id="FungiDB:TSTA_002960"/>
<dbReference type="AlphaFoldDB" id="B8MSA0"/>
<dbReference type="Proteomes" id="UP000001745">
    <property type="component" value="Unassembled WGS sequence"/>
</dbReference>
<dbReference type="PhylomeDB" id="B8MSA0"/>
<organism evidence="2 3">
    <name type="scientific">Talaromyces stipitatus (strain ATCC 10500 / CBS 375.48 / QM 6759 / NRRL 1006)</name>
    <name type="common">Penicillium stipitatum</name>
    <dbReference type="NCBI Taxonomy" id="441959"/>
    <lineage>
        <taxon>Eukaryota</taxon>
        <taxon>Fungi</taxon>
        <taxon>Dikarya</taxon>
        <taxon>Ascomycota</taxon>
        <taxon>Pezizomycotina</taxon>
        <taxon>Eurotiomycetes</taxon>
        <taxon>Eurotiomycetidae</taxon>
        <taxon>Eurotiales</taxon>
        <taxon>Trichocomaceae</taxon>
        <taxon>Talaromyces</taxon>
        <taxon>Talaromyces sect. Talaromyces</taxon>
    </lineage>
</organism>
<name>B8MSA0_TALSN</name>
<dbReference type="OrthoDB" id="5335812at2759"/>
<dbReference type="EMBL" id="EQ962660">
    <property type="protein sequence ID" value="EED12233.1"/>
    <property type="molecule type" value="Genomic_DNA"/>
</dbReference>
<dbReference type="RefSeq" id="XP_002487887.1">
    <property type="nucleotide sequence ID" value="XM_002487842.1"/>
</dbReference>
<dbReference type="InParanoid" id="B8MSA0"/>